<organism evidence="3 4">
    <name type="scientific">Bhargavaea ullalensis</name>
    <dbReference type="NCBI Taxonomy" id="1265685"/>
    <lineage>
        <taxon>Bacteria</taxon>
        <taxon>Bacillati</taxon>
        <taxon>Bacillota</taxon>
        <taxon>Bacilli</taxon>
        <taxon>Bacillales</taxon>
        <taxon>Caryophanaceae</taxon>
        <taxon>Bhargavaea</taxon>
    </lineage>
</organism>
<evidence type="ECO:0000313" key="3">
    <source>
        <dbReference type="EMBL" id="MET3576803.1"/>
    </source>
</evidence>
<proteinExistence type="predicted"/>
<gene>
    <name evidence="3" type="ORF">ABID49_002733</name>
</gene>
<feature type="region of interest" description="Disordered" evidence="1">
    <location>
        <begin position="28"/>
        <end position="47"/>
    </location>
</feature>
<dbReference type="Proteomes" id="UP001549099">
    <property type="component" value="Unassembled WGS sequence"/>
</dbReference>
<evidence type="ECO:0000313" key="4">
    <source>
        <dbReference type="Proteomes" id="UP001549099"/>
    </source>
</evidence>
<sequence>MNMKLKIMIPALLAALFLGACGGGDGDNQNTTDDGTAPTGENSAIGHGVEDGAGPEEDGEGIGFGMTDGNIEEAANVPESEKAAILETFGKYMETFNNEDPDGYSAVLAEGEDGFDVEEEKKAMQELFAAYDVDRSAENETIVSYKDGEAQLFSNMTTTMTSKSSEEARTEKGRQVTVLAKVDGIWKVKEIYYIGDAA</sequence>
<dbReference type="InterPro" id="IPR032710">
    <property type="entry name" value="NTF2-like_dom_sf"/>
</dbReference>
<feature type="signal peptide" evidence="2">
    <location>
        <begin position="1"/>
        <end position="22"/>
    </location>
</feature>
<accession>A0ABV2GEY6</accession>
<feature type="chain" id="PRO_5046160943" description="DUF3225 domain-containing protein" evidence="2">
    <location>
        <begin position="23"/>
        <end position="198"/>
    </location>
</feature>
<dbReference type="Gene3D" id="3.10.450.50">
    <property type="match status" value="1"/>
</dbReference>
<name>A0ABV2GEY6_9BACL</name>
<dbReference type="PROSITE" id="PS51257">
    <property type="entry name" value="PROKAR_LIPOPROTEIN"/>
    <property type="match status" value="1"/>
</dbReference>
<dbReference type="RefSeq" id="WP_354199176.1">
    <property type="nucleotide sequence ID" value="NZ_JBEPLW010000034.1"/>
</dbReference>
<keyword evidence="4" id="KW-1185">Reference proteome</keyword>
<keyword evidence="2" id="KW-0732">Signal</keyword>
<evidence type="ECO:0000256" key="1">
    <source>
        <dbReference type="SAM" id="MobiDB-lite"/>
    </source>
</evidence>
<protein>
    <recommendedName>
        <fullName evidence="5">DUF3225 domain-containing protein</fullName>
    </recommendedName>
</protein>
<dbReference type="SUPFAM" id="SSF54427">
    <property type="entry name" value="NTF2-like"/>
    <property type="match status" value="1"/>
</dbReference>
<comment type="caution">
    <text evidence="3">The sequence shown here is derived from an EMBL/GenBank/DDBJ whole genome shotgun (WGS) entry which is preliminary data.</text>
</comment>
<evidence type="ECO:0008006" key="5">
    <source>
        <dbReference type="Google" id="ProtNLM"/>
    </source>
</evidence>
<reference evidence="3 4" key="1">
    <citation type="submission" date="2024-06" db="EMBL/GenBank/DDBJ databases">
        <title>Genomic Encyclopedia of Type Strains, Phase IV (KMG-IV): sequencing the most valuable type-strain genomes for metagenomic binning, comparative biology and taxonomic classification.</title>
        <authorList>
            <person name="Goeker M."/>
        </authorList>
    </citation>
    <scope>NUCLEOTIDE SEQUENCE [LARGE SCALE GENOMIC DNA]</scope>
    <source>
        <strain evidence="3 4">DSM 26128</strain>
    </source>
</reference>
<dbReference type="EMBL" id="JBEPLW010000034">
    <property type="protein sequence ID" value="MET3576803.1"/>
    <property type="molecule type" value="Genomic_DNA"/>
</dbReference>
<evidence type="ECO:0000256" key="2">
    <source>
        <dbReference type="SAM" id="SignalP"/>
    </source>
</evidence>